<dbReference type="PANTHER" id="PTHR43333">
    <property type="entry name" value="2-HACID_DH_C DOMAIN-CONTAINING PROTEIN"/>
    <property type="match status" value="1"/>
</dbReference>
<dbReference type="Gene3D" id="3.40.50.720">
    <property type="entry name" value="NAD(P)-binding Rossmann-like Domain"/>
    <property type="match status" value="2"/>
</dbReference>
<dbReference type="EMBL" id="JBBJCI010000211">
    <property type="protein sequence ID" value="KAK7240509.1"/>
    <property type="molecule type" value="Genomic_DNA"/>
</dbReference>
<dbReference type="SUPFAM" id="SSF51735">
    <property type="entry name" value="NAD(P)-binding Rossmann-fold domains"/>
    <property type="match status" value="1"/>
</dbReference>
<dbReference type="PROSITE" id="PS00671">
    <property type="entry name" value="D_2_HYDROXYACID_DH_3"/>
    <property type="match status" value="1"/>
</dbReference>
<dbReference type="InterPro" id="IPR036291">
    <property type="entry name" value="NAD(P)-bd_dom_sf"/>
</dbReference>
<dbReference type="Pfam" id="PF02826">
    <property type="entry name" value="2-Hacid_dh_C"/>
    <property type="match status" value="1"/>
</dbReference>
<dbReference type="CDD" id="cd05300">
    <property type="entry name" value="2-Hacid_dh_1"/>
    <property type="match status" value="1"/>
</dbReference>
<evidence type="ECO:0000256" key="1">
    <source>
        <dbReference type="ARBA" id="ARBA00023002"/>
    </source>
</evidence>
<protein>
    <submittedName>
        <fullName evidence="4">D-isomer specific 2-hydroxyacid dehydrogenase</fullName>
    </submittedName>
</protein>
<dbReference type="Proteomes" id="UP001363151">
    <property type="component" value="Unassembled WGS sequence"/>
</dbReference>
<sequence>MASFPALRLLATAPLRDDYGDDWKALNAEVSTLNLDGTIAGDDGSTVFDGAFISAEAFALFFTPGKGKPALCALYDAVGALVAAGRVKWAHLCASGLDVPIFFSVMHACVERNAKITHCPGVYGRPMGEYVLAHMLSINRRLPEHAENQRRKVYKPLMQKELTGCTVAIVGAGGIGAEVARLCKAFGMRVVGTRRRAAPAPNFDAMMPADAGLEAVVDGADFVVVALPHTPATRRCVGASVLAAMKPDAWLVNVSRGGVVDDAALFAALKDDAGIAGAVLDVFSTEPLPSESELWDLPNVVITPHDSYKTTRAAVDNHRYWIDNVARVARGEALLGAVAAEFLKPAVESAGSTPDITIK</sequence>
<proteinExistence type="predicted"/>
<keyword evidence="2" id="KW-0520">NAD</keyword>
<gene>
    <name evidence="4" type="ORF">SO694_00111077</name>
</gene>
<accession>A0ABR1FX00</accession>
<evidence type="ECO:0000256" key="2">
    <source>
        <dbReference type="ARBA" id="ARBA00023027"/>
    </source>
</evidence>
<name>A0ABR1FX00_AURAN</name>
<keyword evidence="1" id="KW-0560">Oxidoreductase</keyword>
<dbReference type="InterPro" id="IPR006140">
    <property type="entry name" value="D-isomer_DH_NAD-bd"/>
</dbReference>
<feature type="domain" description="D-isomer specific 2-hydroxyacid dehydrogenase NAD-binding" evidence="3">
    <location>
        <begin position="132"/>
        <end position="305"/>
    </location>
</feature>
<comment type="caution">
    <text evidence="4">The sequence shown here is derived from an EMBL/GenBank/DDBJ whole genome shotgun (WGS) entry which is preliminary data.</text>
</comment>
<dbReference type="InterPro" id="IPR029753">
    <property type="entry name" value="D-isomer_DH_CS"/>
</dbReference>
<dbReference type="PANTHER" id="PTHR43333:SF1">
    <property type="entry name" value="D-ISOMER SPECIFIC 2-HYDROXYACID DEHYDROGENASE NAD-BINDING DOMAIN-CONTAINING PROTEIN"/>
    <property type="match status" value="1"/>
</dbReference>
<evidence type="ECO:0000313" key="4">
    <source>
        <dbReference type="EMBL" id="KAK7240509.1"/>
    </source>
</evidence>
<keyword evidence="5" id="KW-1185">Reference proteome</keyword>
<evidence type="ECO:0000259" key="3">
    <source>
        <dbReference type="Pfam" id="PF02826"/>
    </source>
</evidence>
<reference evidence="4 5" key="1">
    <citation type="submission" date="2024-03" db="EMBL/GenBank/DDBJ databases">
        <title>Aureococcus anophagefferens CCMP1851 and Kratosvirus quantuckense: Draft genome of a second virus-susceptible host strain in the model system.</title>
        <authorList>
            <person name="Chase E."/>
            <person name="Truchon A.R."/>
            <person name="Schepens W."/>
            <person name="Wilhelm S.W."/>
        </authorList>
    </citation>
    <scope>NUCLEOTIDE SEQUENCE [LARGE SCALE GENOMIC DNA]</scope>
    <source>
        <strain evidence="4 5">CCMP1851</strain>
    </source>
</reference>
<evidence type="ECO:0000313" key="5">
    <source>
        <dbReference type="Proteomes" id="UP001363151"/>
    </source>
</evidence>
<organism evidence="4 5">
    <name type="scientific">Aureococcus anophagefferens</name>
    <name type="common">Harmful bloom alga</name>
    <dbReference type="NCBI Taxonomy" id="44056"/>
    <lineage>
        <taxon>Eukaryota</taxon>
        <taxon>Sar</taxon>
        <taxon>Stramenopiles</taxon>
        <taxon>Ochrophyta</taxon>
        <taxon>Pelagophyceae</taxon>
        <taxon>Pelagomonadales</taxon>
        <taxon>Pelagomonadaceae</taxon>
        <taxon>Aureococcus</taxon>
    </lineage>
</organism>